<evidence type="ECO:0000256" key="3">
    <source>
        <dbReference type="ARBA" id="ARBA00022801"/>
    </source>
</evidence>
<dbReference type="GO" id="GO:0140662">
    <property type="term" value="F:ATP-dependent protein folding chaperone"/>
    <property type="evidence" value="ECO:0007669"/>
    <property type="project" value="InterPro"/>
</dbReference>
<accession>A0AAV1D1U6</accession>
<dbReference type="InterPro" id="IPR004487">
    <property type="entry name" value="Clp_protease_ATP-bd_su_ClpX"/>
</dbReference>
<dbReference type="FunFam" id="3.40.50.300:FF:000560">
    <property type="entry name" value="CLP protease regulatory subunit CLPX3 mitochondrial"/>
    <property type="match status" value="1"/>
</dbReference>
<evidence type="ECO:0000256" key="2">
    <source>
        <dbReference type="ARBA" id="ARBA00022741"/>
    </source>
</evidence>
<comment type="function">
    <text evidence="7">ATP-dependent specificity component of the mitochondrial Clp protease. It directs the protease to specific substrates. Can perform chaperone functions in the absence of ClpP.</text>
</comment>
<sequence length="847" mass="94245">MSGIFRCPNNLRNLTRRIAFLSLYSHHAKFHSSPRKTLFLVSNPQQTQSASSGLVHFLQERPKWNGSFDNYDQIKAELNCPRCSHLMTVLFTNRPLSITASEAGIYQALNLCPNCRTAYYFRPFKLEPLEGTFIEIGRVKERKDVEGNIGNGKKIWEKLRTYSGDTNSNGIVENGVRISGGSVGETLEGKDSEPQTDEVESKGSEWGGANLGSNLPTPKEISRRLDEFVVGQERAKKVLSVAVYNHYKRIYHTSMPKDSVAESCKTECTFGDRDADNVELEKSNVLMIGPTGSGKTLLAKTLARIVNVPFVIADATTLTQAGYVGEDVESILHKLLTVADFNVEAAQQGIVYIDEIDKITKKAENLNIGRDVSGEGVQQALLKMLEGTIVNVPDNGVRSHRRGDGFQIDTKDILFICSGAFVGLEKTISERREDSSIGFGAPVRTNMRQCGVTDTSVASSLLEKVESGDLTAYGLIPEFVGRFPVLVSLSALDEDQLVQVLTEPRNALCKQYKRMFSMNNVKLHFEDSALKMIAKKAIAKKTGARGLRAILENILTEAMFEVPDAKSGEHLVDIVLVDDEAVGSMDRPGLGAKIVQRNGGLEHGLCRTNSEDRQEKQRIAEGELEDEMEVPVAGRQQAGHSLKVGRFTHRPTAKKWCANREEVGRSNMTSAIDETDRTVDFPVDFSFSRLQIRDPDTDRTALTFKAASSIDETSFENESGNQGLMAVPYAGLPVDFYRLQIRGPDTDTDRTALAFKTMYALGDRLCLLKFIKDLAWKNYKRLERYVCTRLRRLYPLVAACIYVTCRQQRIPGITLKDVCKFAKGATETEIVKAKNFILKQLNIKLRC</sequence>
<dbReference type="InterPro" id="IPR036915">
    <property type="entry name" value="Cyclin-like_sf"/>
</dbReference>
<dbReference type="GO" id="GO:0017025">
    <property type="term" value="F:TBP-class protein binding"/>
    <property type="evidence" value="ECO:0007669"/>
    <property type="project" value="InterPro"/>
</dbReference>
<proteinExistence type="inferred from homology"/>
<evidence type="ECO:0000256" key="5">
    <source>
        <dbReference type="ARBA" id="ARBA00022946"/>
    </source>
</evidence>
<evidence type="ECO:0000256" key="4">
    <source>
        <dbReference type="ARBA" id="ARBA00022840"/>
    </source>
</evidence>
<dbReference type="Gene3D" id="1.10.8.60">
    <property type="match status" value="1"/>
</dbReference>
<keyword evidence="6" id="KW-0496">Mitochondrion</keyword>
<name>A0AAV1D1U6_OLDCO</name>
<dbReference type="GO" id="GO:0005524">
    <property type="term" value="F:ATP binding"/>
    <property type="evidence" value="ECO:0007669"/>
    <property type="project" value="UniProtKB-KW"/>
</dbReference>
<feature type="domain" description="Clp ATPase C-terminal" evidence="11">
    <location>
        <begin position="492"/>
        <end position="583"/>
    </location>
</feature>
<evidence type="ECO:0000256" key="7">
    <source>
        <dbReference type="ARBA" id="ARBA00055633"/>
    </source>
</evidence>
<dbReference type="FunFam" id="1.10.8.60:FF:000002">
    <property type="entry name" value="ATP-dependent Clp protease ATP-binding subunit ClpX"/>
    <property type="match status" value="1"/>
</dbReference>
<dbReference type="InterPro" id="IPR003593">
    <property type="entry name" value="AAA+_ATPase"/>
</dbReference>
<evidence type="ECO:0000313" key="12">
    <source>
        <dbReference type="EMBL" id="CAI9101478.1"/>
    </source>
</evidence>
<dbReference type="InterPro" id="IPR019489">
    <property type="entry name" value="Clp_ATPase_C"/>
</dbReference>
<feature type="compositionally biased region" description="Basic and acidic residues" evidence="9">
    <location>
        <begin position="187"/>
        <end position="203"/>
    </location>
</feature>
<dbReference type="InterPro" id="IPR050052">
    <property type="entry name" value="ATP-dep_Clp_protease_ClpX"/>
</dbReference>
<dbReference type="EMBL" id="OX459121">
    <property type="protein sequence ID" value="CAI9101478.1"/>
    <property type="molecule type" value="Genomic_DNA"/>
</dbReference>
<reference evidence="12" key="1">
    <citation type="submission" date="2023-03" db="EMBL/GenBank/DDBJ databases">
        <authorList>
            <person name="Julca I."/>
        </authorList>
    </citation>
    <scope>NUCLEOTIDE SEQUENCE</scope>
</reference>
<dbReference type="NCBIfam" id="NF003745">
    <property type="entry name" value="PRK05342.1"/>
    <property type="match status" value="1"/>
</dbReference>
<dbReference type="CDD" id="cd19497">
    <property type="entry name" value="RecA-like_ClpX"/>
    <property type="match status" value="1"/>
</dbReference>
<dbReference type="InterPro" id="IPR027417">
    <property type="entry name" value="P-loop_NTPase"/>
</dbReference>
<evidence type="ECO:0000256" key="8">
    <source>
        <dbReference type="ARBA" id="ARBA00061242"/>
    </source>
</evidence>
<dbReference type="SUPFAM" id="SSF52540">
    <property type="entry name" value="P-loop containing nucleoside triphosphate hydrolases"/>
    <property type="match status" value="1"/>
</dbReference>
<dbReference type="Pfam" id="PF00382">
    <property type="entry name" value="TFIIB"/>
    <property type="match status" value="1"/>
</dbReference>
<dbReference type="Proteomes" id="UP001161247">
    <property type="component" value="Chromosome 4"/>
</dbReference>
<evidence type="ECO:0000259" key="11">
    <source>
        <dbReference type="SMART" id="SM01086"/>
    </source>
</evidence>
<evidence type="ECO:0000256" key="6">
    <source>
        <dbReference type="ARBA" id="ARBA00023128"/>
    </source>
</evidence>
<keyword evidence="5" id="KW-0809">Transit peptide</keyword>
<feature type="region of interest" description="Disordered" evidence="9">
    <location>
        <begin position="180"/>
        <end position="217"/>
    </location>
</feature>
<dbReference type="Pfam" id="PF07724">
    <property type="entry name" value="AAA_2"/>
    <property type="match status" value="1"/>
</dbReference>
<dbReference type="SUPFAM" id="SSF47954">
    <property type="entry name" value="Cyclin-like"/>
    <property type="match status" value="1"/>
</dbReference>
<comment type="subcellular location">
    <subcellularLocation>
        <location evidence="1">Mitochondrion</location>
    </subcellularLocation>
</comment>
<evidence type="ECO:0000256" key="9">
    <source>
        <dbReference type="SAM" id="MobiDB-lite"/>
    </source>
</evidence>
<evidence type="ECO:0000313" key="13">
    <source>
        <dbReference type="Proteomes" id="UP001161247"/>
    </source>
</evidence>
<keyword evidence="13" id="KW-1185">Reference proteome</keyword>
<dbReference type="PANTHER" id="PTHR48102">
    <property type="entry name" value="ATP-DEPENDENT CLP PROTEASE ATP-BINDING SUBUNIT CLPX-LIKE, MITOCHONDRIAL-RELATED"/>
    <property type="match status" value="1"/>
</dbReference>
<keyword evidence="3" id="KW-0378">Hydrolase</keyword>
<dbReference type="Gene3D" id="3.40.50.300">
    <property type="entry name" value="P-loop containing nucleotide triphosphate hydrolases"/>
    <property type="match status" value="1"/>
</dbReference>
<comment type="similarity">
    <text evidence="8">Belongs to the ClpX chaperone family.</text>
</comment>
<feature type="domain" description="AAA+ ATPase" evidence="10">
    <location>
        <begin position="281"/>
        <end position="443"/>
    </location>
</feature>
<gene>
    <name evidence="12" type="ORF">OLC1_LOCUS11060</name>
</gene>
<dbReference type="GO" id="GO:0051082">
    <property type="term" value="F:unfolded protein binding"/>
    <property type="evidence" value="ECO:0007669"/>
    <property type="project" value="InterPro"/>
</dbReference>
<dbReference type="PANTHER" id="PTHR48102:SF4">
    <property type="entry name" value="CLP PROTEASE REGULATORY SUBUNIT CLPX2, MITOCHONDRIAL"/>
    <property type="match status" value="1"/>
</dbReference>
<dbReference type="SMART" id="SM00382">
    <property type="entry name" value="AAA"/>
    <property type="match status" value="1"/>
</dbReference>
<organism evidence="12 13">
    <name type="scientific">Oldenlandia corymbosa var. corymbosa</name>
    <dbReference type="NCBI Taxonomy" id="529605"/>
    <lineage>
        <taxon>Eukaryota</taxon>
        <taxon>Viridiplantae</taxon>
        <taxon>Streptophyta</taxon>
        <taxon>Embryophyta</taxon>
        <taxon>Tracheophyta</taxon>
        <taxon>Spermatophyta</taxon>
        <taxon>Magnoliopsida</taxon>
        <taxon>eudicotyledons</taxon>
        <taxon>Gunneridae</taxon>
        <taxon>Pentapetalae</taxon>
        <taxon>asterids</taxon>
        <taxon>lamiids</taxon>
        <taxon>Gentianales</taxon>
        <taxon>Rubiaceae</taxon>
        <taxon>Rubioideae</taxon>
        <taxon>Spermacoceae</taxon>
        <taxon>Hedyotis-Oldenlandia complex</taxon>
        <taxon>Oldenlandia</taxon>
    </lineage>
</organism>
<dbReference type="Pfam" id="PF10431">
    <property type="entry name" value="ClpB_D2-small"/>
    <property type="match status" value="1"/>
</dbReference>
<dbReference type="GO" id="GO:0016887">
    <property type="term" value="F:ATP hydrolysis activity"/>
    <property type="evidence" value="ECO:0007669"/>
    <property type="project" value="InterPro"/>
</dbReference>
<protein>
    <submittedName>
        <fullName evidence="12">OLC1v1038812C1</fullName>
    </submittedName>
</protein>
<keyword evidence="4" id="KW-0067">ATP-binding</keyword>
<evidence type="ECO:0000259" key="10">
    <source>
        <dbReference type="SMART" id="SM00382"/>
    </source>
</evidence>
<dbReference type="NCBIfam" id="TIGR00382">
    <property type="entry name" value="clpX"/>
    <property type="match status" value="1"/>
</dbReference>
<dbReference type="GO" id="GO:0005759">
    <property type="term" value="C:mitochondrial matrix"/>
    <property type="evidence" value="ECO:0007669"/>
    <property type="project" value="TreeGrafter"/>
</dbReference>
<dbReference type="GO" id="GO:0051603">
    <property type="term" value="P:proteolysis involved in protein catabolic process"/>
    <property type="evidence" value="ECO:0007669"/>
    <property type="project" value="TreeGrafter"/>
</dbReference>
<dbReference type="InterPro" id="IPR013150">
    <property type="entry name" value="TFIIB_cyclin"/>
</dbReference>
<dbReference type="Gene3D" id="1.10.472.10">
    <property type="entry name" value="Cyclin-like"/>
    <property type="match status" value="1"/>
</dbReference>
<keyword evidence="2" id="KW-0547">Nucleotide-binding</keyword>
<evidence type="ECO:0000256" key="1">
    <source>
        <dbReference type="ARBA" id="ARBA00004173"/>
    </source>
</evidence>
<dbReference type="InterPro" id="IPR003959">
    <property type="entry name" value="ATPase_AAA_core"/>
</dbReference>
<dbReference type="SMART" id="SM01086">
    <property type="entry name" value="ClpB_D2-small"/>
    <property type="match status" value="1"/>
</dbReference>
<dbReference type="AlphaFoldDB" id="A0AAV1D1U6"/>